<dbReference type="GO" id="GO:0071973">
    <property type="term" value="P:bacterial-type flagellum-dependent cell motility"/>
    <property type="evidence" value="ECO:0007669"/>
    <property type="project" value="InterPro"/>
</dbReference>
<dbReference type="Pfam" id="PF02049">
    <property type="entry name" value="FliE"/>
    <property type="match status" value="1"/>
</dbReference>
<keyword evidence="7" id="KW-1185">Reference proteome</keyword>
<dbReference type="NCBIfam" id="TIGR00205">
    <property type="entry name" value="fliE"/>
    <property type="match status" value="1"/>
</dbReference>
<keyword evidence="6" id="KW-0966">Cell projection</keyword>
<dbReference type="GO" id="GO:0003774">
    <property type="term" value="F:cytoskeletal motor activity"/>
    <property type="evidence" value="ECO:0007669"/>
    <property type="project" value="InterPro"/>
</dbReference>
<dbReference type="InterPro" id="IPR001624">
    <property type="entry name" value="FliE"/>
</dbReference>
<evidence type="ECO:0000256" key="5">
    <source>
        <dbReference type="HAMAP-Rule" id="MF_00724"/>
    </source>
</evidence>
<keyword evidence="6" id="KW-0969">Cilium</keyword>
<dbReference type="PANTHER" id="PTHR34653:SF1">
    <property type="entry name" value="FLAGELLAR HOOK-BASAL BODY COMPLEX PROTEIN FLIE"/>
    <property type="match status" value="1"/>
</dbReference>
<protein>
    <recommendedName>
        <fullName evidence="3 5">Flagellar hook-basal body complex protein FliE</fullName>
    </recommendedName>
</protein>
<dbReference type="AlphaFoldDB" id="A0A0W0TWM7"/>
<name>A0A0W0TWM7_9GAMM</name>
<dbReference type="STRING" id="45065.Lgee_1028"/>
<evidence type="ECO:0000256" key="2">
    <source>
        <dbReference type="ARBA" id="ARBA00009272"/>
    </source>
</evidence>
<comment type="subcellular location">
    <subcellularLocation>
        <location evidence="1 5">Bacterial flagellum basal body</location>
    </subcellularLocation>
</comment>
<evidence type="ECO:0000313" key="6">
    <source>
        <dbReference type="EMBL" id="KTD00116.1"/>
    </source>
</evidence>
<dbReference type="Proteomes" id="UP000054785">
    <property type="component" value="Unassembled WGS sequence"/>
</dbReference>
<evidence type="ECO:0000256" key="4">
    <source>
        <dbReference type="ARBA" id="ARBA00023143"/>
    </source>
</evidence>
<dbReference type="GO" id="GO:0009425">
    <property type="term" value="C:bacterial-type flagellum basal body"/>
    <property type="evidence" value="ECO:0007669"/>
    <property type="project" value="UniProtKB-SubCell"/>
</dbReference>
<proteinExistence type="inferred from homology"/>
<evidence type="ECO:0000313" key="7">
    <source>
        <dbReference type="Proteomes" id="UP000054785"/>
    </source>
</evidence>
<organism evidence="6 7">
    <name type="scientific">Legionella geestiana</name>
    <dbReference type="NCBI Taxonomy" id="45065"/>
    <lineage>
        <taxon>Bacteria</taxon>
        <taxon>Pseudomonadati</taxon>
        <taxon>Pseudomonadota</taxon>
        <taxon>Gammaproteobacteria</taxon>
        <taxon>Legionellales</taxon>
        <taxon>Legionellaceae</taxon>
        <taxon>Legionella</taxon>
    </lineage>
</organism>
<comment type="caution">
    <text evidence="6">The sequence shown here is derived from an EMBL/GenBank/DDBJ whole genome shotgun (WGS) entry which is preliminary data.</text>
</comment>
<dbReference type="HAMAP" id="MF_00724">
    <property type="entry name" value="FliE"/>
    <property type="match status" value="1"/>
</dbReference>
<keyword evidence="6" id="KW-0282">Flagellum</keyword>
<dbReference type="PANTHER" id="PTHR34653">
    <property type="match status" value="1"/>
</dbReference>
<comment type="similarity">
    <text evidence="2 5">Belongs to the FliE family.</text>
</comment>
<accession>A0A0W0TWM7</accession>
<gene>
    <name evidence="5 6" type="primary">fliE</name>
    <name evidence="6" type="ORF">Lgee_1028</name>
</gene>
<keyword evidence="4 5" id="KW-0975">Bacterial flagellum</keyword>
<reference evidence="6 7" key="1">
    <citation type="submission" date="2015-11" db="EMBL/GenBank/DDBJ databases">
        <title>Genomic analysis of 38 Legionella species identifies large and diverse effector repertoires.</title>
        <authorList>
            <person name="Burstein D."/>
            <person name="Amaro F."/>
            <person name="Zusman T."/>
            <person name="Lifshitz Z."/>
            <person name="Cohen O."/>
            <person name="Gilbert J.A."/>
            <person name="Pupko T."/>
            <person name="Shuman H.A."/>
            <person name="Segal G."/>
        </authorList>
    </citation>
    <scope>NUCLEOTIDE SEQUENCE [LARGE SCALE GENOMIC DNA]</scope>
    <source>
        <strain evidence="6 7">ATCC 49504</strain>
    </source>
</reference>
<dbReference type="OrthoDB" id="8909229at2"/>
<dbReference type="PRINTS" id="PR01006">
    <property type="entry name" value="FLGHOOKFLIE"/>
</dbReference>
<evidence type="ECO:0000256" key="1">
    <source>
        <dbReference type="ARBA" id="ARBA00004117"/>
    </source>
</evidence>
<dbReference type="EMBL" id="LNYC01000037">
    <property type="protein sequence ID" value="KTD00116.1"/>
    <property type="molecule type" value="Genomic_DNA"/>
</dbReference>
<evidence type="ECO:0000256" key="3">
    <source>
        <dbReference type="ARBA" id="ARBA00018024"/>
    </source>
</evidence>
<dbReference type="PATRIC" id="fig|45065.4.peg.1100"/>
<sequence length="113" mass="12204">MDSAIVRADISQVLTRIKTMTASGGIAPDKVLQQAPAGRFSGVLEAARNSLQSVNAAQNQMETVKNAWLSGEPNTSISQVMLASVKSRVAFEGLLVVRNKLLESYREIMNMPV</sequence>
<dbReference type="GO" id="GO:0005198">
    <property type="term" value="F:structural molecule activity"/>
    <property type="evidence" value="ECO:0007669"/>
    <property type="project" value="UniProtKB-UniRule"/>
</dbReference>
<dbReference type="RefSeq" id="WP_028386885.1">
    <property type="nucleotide sequence ID" value="NZ_CAAAHN010000001.1"/>
</dbReference>